<dbReference type="AlphaFoldDB" id="A0A919KAU1"/>
<accession>A0A919KAU1</accession>
<gene>
    <name evidence="3" type="ORF">Asi03nite_06330</name>
</gene>
<dbReference type="InterPro" id="IPR018391">
    <property type="entry name" value="PQQ_b-propeller_rpt"/>
</dbReference>
<proteinExistence type="predicted"/>
<dbReference type="SUPFAM" id="SSF50974">
    <property type="entry name" value="Nitrous oxide reductase, N-terminal domain"/>
    <property type="match status" value="1"/>
</dbReference>
<evidence type="ECO:0000313" key="4">
    <source>
        <dbReference type="Proteomes" id="UP000629619"/>
    </source>
</evidence>
<dbReference type="InterPro" id="IPR015943">
    <property type="entry name" value="WD40/YVTN_repeat-like_dom_sf"/>
</dbReference>
<feature type="region of interest" description="Disordered" evidence="1">
    <location>
        <begin position="1"/>
        <end position="23"/>
    </location>
</feature>
<dbReference type="SUPFAM" id="SSF50998">
    <property type="entry name" value="Quinoprotein alcohol dehydrogenase-like"/>
    <property type="match status" value="1"/>
</dbReference>
<feature type="domain" description="Pyrrolo-quinoline quinone repeat" evidence="2">
    <location>
        <begin position="174"/>
        <end position="308"/>
    </location>
</feature>
<dbReference type="Pfam" id="PF13360">
    <property type="entry name" value="PQQ_2"/>
    <property type="match status" value="1"/>
</dbReference>
<dbReference type="InterPro" id="IPR002372">
    <property type="entry name" value="PQQ_rpt_dom"/>
</dbReference>
<dbReference type="InterPro" id="IPR011047">
    <property type="entry name" value="Quinoprotein_ADH-like_sf"/>
</dbReference>
<sequence>MPVIELGDVTARPAPRPTRPGRRRAPVAVALACALTLSAAATPPVPLVRQLWTADVLQQDGLALAGDAVYVARQTTLTAYDLATGAVRWSRGSPWDADQLVSMVVSDGMVRLAGPRVWGATPDGGQMVFPAEVTVLDAATGSLRWRRPGEVKQSTADAVLLGDRDPHGALRALRLVGARDGGLRWERPLTHVLDAQVGSSRIVTLTADGDVAVYRYADGAPVTSRRVESGGAGLNTVALVSGERLFVTRTDPRGATVTAYRLDDLTRLWRQRTLRAAYLVDCGPVLCLSRGAEVAGLDPATGEPRWLLPGRGGVSVAGPGRLLAYSNDEQPTQALVDAATGRVLGDGGAGWPMPAGAAADPGILFRVSAGDPTRTVVSRIDLASGRITTIGTVASIVGVRCDGSGHYLVCRRPDGIVVTALGDRAA</sequence>
<evidence type="ECO:0000313" key="3">
    <source>
        <dbReference type="EMBL" id="GIF03095.1"/>
    </source>
</evidence>
<dbReference type="Proteomes" id="UP000629619">
    <property type="component" value="Unassembled WGS sequence"/>
</dbReference>
<protein>
    <recommendedName>
        <fullName evidence="2">Pyrrolo-quinoline quinone repeat domain-containing protein</fullName>
    </recommendedName>
</protein>
<reference evidence="3" key="1">
    <citation type="submission" date="2021-01" db="EMBL/GenBank/DDBJ databases">
        <title>Whole genome shotgun sequence of Actinoplanes siamensis NBRC 109076.</title>
        <authorList>
            <person name="Komaki H."/>
            <person name="Tamura T."/>
        </authorList>
    </citation>
    <scope>NUCLEOTIDE SEQUENCE</scope>
    <source>
        <strain evidence="3">NBRC 109076</strain>
    </source>
</reference>
<keyword evidence="4" id="KW-1185">Reference proteome</keyword>
<comment type="caution">
    <text evidence="3">The sequence shown here is derived from an EMBL/GenBank/DDBJ whole genome shotgun (WGS) entry which is preliminary data.</text>
</comment>
<organism evidence="3 4">
    <name type="scientific">Actinoplanes siamensis</name>
    <dbReference type="NCBI Taxonomy" id="1223317"/>
    <lineage>
        <taxon>Bacteria</taxon>
        <taxon>Bacillati</taxon>
        <taxon>Actinomycetota</taxon>
        <taxon>Actinomycetes</taxon>
        <taxon>Micromonosporales</taxon>
        <taxon>Micromonosporaceae</taxon>
        <taxon>Actinoplanes</taxon>
    </lineage>
</organism>
<evidence type="ECO:0000256" key="1">
    <source>
        <dbReference type="SAM" id="MobiDB-lite"/>
    </source>
</evidence>
<dbReference type="EMBL" id="BOMW01000006">
    <property type="protein sequence ID" value="GIF03095.1"/>
    <property type="molecule type" value="Genomic_DNA"/>
</dbReference>
<evidence type="ECO:0000259" key="2">
    <source>
        <dbReference type="Pfam" id="PF13360"/>
    </source>
</evidence>
<dbReference type="InterPro" id="IPR011045">
    <property type="entry name" value="N2O_reductase_N"/>
</dbReference>
<dbReference type="Gene3D" id="2.130.10.10">
    <property type="entry name" value="YVTN repeat-like/Quinoprotein amine dehydrogenase"/>
    <property type="match status" value="2"/>
</dbReference>
<dbReference type="SMART" id="SM00564">
    <property type="entry name" value="PQQ"/>
    <property type="match status" value="4"/>
</dbReference>
<name>A0A919KAU1_9ACTN</name>